<dbReference type="InterPro" id="IPR036282">
    <property type="entry name" value="Glutathione-S-Trfase_C_sf"/>
</dbReference>
<evidence type="ECO:0000313" key="6">
    <source>
        <dbReference type="Proteomes" id="UP000539985"/>
    </source>
</evidence>
<dbReference type="Pfam" id="PF13410">
    <property type="entry name" value="GST_C_2"/>
    <property type="match status" value="1"/>
</dbReference>
<feature type="site" description="Lowers pKa of active site Cys" evidence="3">
    <location>
        <position position="294"/>
    </location>
</feature>
<proteinExistence type="predicted"/>
<dbReference type="RefSeq" id="WP_177105246.1">
    <property type="nucleotide sequence ID" value="NZ_JACAOS010000012.1"/>
</dbReference>
<dbReference type="AlphaFoldDB" id="A0A7Y7XIX4"/>
<feature type="site" description="Lowers pKa of active site Cys" evidence="3">
    <location>
        <position position="251"/>
    </location>
</feature>
<dbReference type="SFLD" id="SFLDG01148">
    <property type="entry name" value="Xi_(cytGST)"/>
    <property type="match status" value="1"/>
</dbReference>
<dbReference type="SUPFAM" id="SSF52833">
    <property type="entry name" value="Thioredoxin-like"/>
    <property type="match status" value="1"/>
</dbReference>
<dbReference type="PANTHER" id="PTHR32419">
    <property type="entry name" value="GLUTATHIONYL-HYDROQUINONE REDUCTASE"/>
    <property type="match status" value="1"/>
</dbReference>
<dbReference type="InterPro" id="IPR016639">
    <property type="entry name" value="GST_Omega/GSH"/>
</dbReference>
<dbReference type="FunFam" id="3.40.30.10:FF:000058">
    <property type="entry name" value="Glutathione S-transferase, omega"/>
    <property type="match status" value="1"/>
</dbReference>
<feature type="active site" description="Proton donor/acceptor" evidence="1">
    <location>
        <position position="193"/>
    </location>
</feature>
<feature type="binding site" evidence="2">
    <location>
        <position position="95"/>
    </location>
    <ligand>
        <name>glutathione</name>
        <dbReference type="ChEBI" id="CHEBI:57925"/>
    </ligand>
</feature>
<dbReference type="SUPFAM" id="SSF47616">
    <property type="entry name" value="GST C-terminal domain-like"/>
    <property type="match status" value="1"/>
</dbReference>
<name>A0A7Y7XIX4_9PSED</name>
<dbReference type="GO" id="GO:0005737">
    <property type="term" value="C:cytoplasm"/>
    <property type="evidence" value="ECO:0007669"/>
    <property type="project" value="TreeGrafter"/>
</dbReference>
<dbReference type="SFLD" id="SFLDG01206">
    <property type="entry name" value="Xi.1"/>
    <property type="match status" value="1"/>
</dbReference>
<dbReference type="PIRSF" id="PIRSF015753">
    <property type="entry name" value="GST"/>
    <property type="match status" value="1"/>
</dbReference>
<dbReference type="InterPro" id="IPR047047">
    <property type="entry name" value="GST_Omega-like_C"/>
</dbReference>
<evidence type="ECO:0000256" key="3">
    <source>
        <dbReference type="PIRSR" id="PIRSR015753-3"/>
    </source>
</evidence>
<dbReference type="CDD" id="cd03190">
    <property type="entry name" value="GST_C_Omega_like"/>
    <property type="match status" value="1"/>
</dbReference>
<dbReference type="EMBL" id="JACAQB010000026">
    <property type="protein sequence ID" value="NWB99657.1"/>
    <property type="molecule type" value="Genomic_DNA"/>
</dbReference>
<feature type="domain" description="GST C-terminal" evidence="4">
    <location>
        <begin position="170"/>
        <end position="294"/>
    </location>
</feature>
<evidence type="ECO:0000259" key="4">
    <source>
        <dbReference type="PROSITE" id="PS50405"/>
    </source>
</evidence>
<reference evidence="5 6" key="1">
    <citation type="submission" date="2020-04" db="EMBL/GenBank/DDBJ databases">
        <title>Molecular characterization of pseudomonads from Agaricus bisporus reveal novel blotch 2 pathogens in Western Europe.</title>
        <authorList>
            <person name="Taparia T."/>
            <person name="Krijger M."/>
            <person name="Haynes E."/>
            <person name="Elpinstone J.G."/>
            <person name="Noble R."/>
            <person name="Van Der Wolf J."/>
        </authorList>
    </citation>
    <scope>NUCLEOTIDE SEQUENCE [LARGE SCALE GENOMIC DNA]</scope>
    <source>
        <strain evidence="5 6">H7001</strain>
    </source>
</reference>
<evidence type="ECO:0000313" key="5">
    <source>
        <dbReference type="EMBL" id="NWB99657.1"/>
    </source>
</evidence>
<feature type="binding site" evidence="2">
    <location>
        <begin position="128"/>
        <end position="131"/>
    </location>
    <ligand>
        <name>glutathione</name>
        <dbReference type="ChEBI" id="CHEBI:57925"/>
    </ligand>
</feature>
<dbReference type="Proteomes" id="UP000539985">
    <property type="component" value="Unassembled WGS sequence"/>
</dbReference>
<sequence length="332" mass="38297">MGLLIDGRWHDQWYESSKDGAFQREQAQRRHWVTADGRPGPSGEGGFKAEAGRYHLYVSLACPWAHRTLILRKLKGLESLIDVSVVSWLMLENGWTFDKAYGSSGDALDNQTFMHQRYTADTFDYTGRVTVPVLWDKQLQRIVSNESSEIIRMFNSAFNGLTGNRLDFYPDALRPLIDSWNERIYPAVNNGVYRAGFATSQEAYEAAFDDVFGELRHLEWHLGENRYLAGAYLTEADIRLFTTLIRFDAVYYGHFKCNLRRIADYPNLSNWLRELFQWPGVAETVDFTHIKNHYYASHRTINPTGIVPKGPAQDFMAEHDRERLVGHGVWKS</sequence>
<dbReference type="PANTHER" id="PTHR32419:SF6">
    <property type="entry name" value="GLUTATHIONE S-TRANSFERASE OMEGA-LIKE 1-RELATED"/>
    <property type="match status" value="1"/>
</dbReference>
<feature type="binding site" evidence="2">
    <location>
        <begin position="146"/>
        <end position="147"/>
    </location>
    <ligand>
        <name>glutathione</name>
        <dbReference type="ChEBI" id="CHEBI:57925"/>
    </ligand>
</feature>
<dbReference type="Gene3D" id="1.20.1050.10">
    <property type="match status" value="1"/>
</dbReference>
<evidence type="ECO:0000256" key="2">
    <source>
        <dbReference type="PIRSR" id="PIRSR015753-2"/>
    </source>
</evidence>
<comment type="caution">
    <text evidence="5">The sequence shown here is derived from an EMBL/GenBank/DDBJ whole genome shotgun (WGS) entry which is preliminary data.</text>
</comment>
<dbReference type="InterPro" id="IPR010987">
    <property type="entry name" value="Glutathione-S-Trfase_C-like"/>
</dbReference>
<dbReference type="InterPro" id="IPR040079">
    <property type="entry name" value="Glutathione_S-Trfase"/>
</dbReference>
<dbReference type="SFLD" id="SFLDS00019">
    <property type="entry name" value="Glutathione_Transferase_(cytos"/>
    <property type="match status" value="1"/>
</dbReference>
<dbReference type="PROSITE" id="PS50405">
    <property type="entry name" value="GST_CTER"/>
    <property type="match status" value="1"/>
</dbReference>
<accession>A0A7Y7XIX4</accession>
<keyword evidence="5" id="KW-0808">Transferase</keyword>
<dbReference type="Pfam" id="PF13409">
    <property type="entry name" value="GST_N_2"/>
    <property type="match status" value="1"/>
</dbReference>
<evidence type="ECO:0000256" key="1">
    <source>
        <dbReference type="PIRSR" id="PIRSR015753-1"/>
    </source>
</evidence>
<dbReference type="InterPro" id="IPR036249">
    <property type="entry name" value="Thioredoxin-like_sf"/>
</dbReference>
<dbReference type="GO" id="GO:0004364">
    <property type="term" value="F:glutathione transferase activity"/>
    <property type="evidence" value="ECO:0007669"/>
    <property type="project" value="InterPro"/>
</dbReference>
<dbReference type="InterPro" id="IPR004045">
    <property type="entry name" value="Glutathione_S-Trfase_N"/>
</dbReference>
<feature type="active site" description="Nucleophile" evidence="1">
    <location>
        <position position="62"/>
    </location>
</feature>
<protein>
    <submittedName>
        <fullName evidence="5">Glutathione S-transferase family protein</fullName>
    </submittedName>
</protein>
<organism evidence="5 6">
    <name type="scientific">Pseudomonas gingeri</name>
    <dbReference type="NCBI Taxonomy" id="117681"/>
    <lineage>
        <taxon>Bacteria</taxon>
        <taxon>Pseudomonadati</taxon>
        <taxon>Pseudomonadota</taxon>
        <taxon>Gammaproteobacteria</taxon>
        <taxon>Pseudomonadales</taxon>
        <taxon>Pseudomonadaceae</taxon>
        <taxon>Pseudomonas</taxon>
    </lineage>
</organism>
<dbReference type="Gene3D" id="3.40.30.10">
    <property type="entry name" value="Glutaredoxin"/>
    <property type="match status" value="1"/>
</dbReference>
<gene>
    <name evidence="5" type="ORF">HX882_27665</name>
</gene>